<proteinExistence type="predicted"/>
<keyword evidence="4" id="KW-1185">Reference proteome</keyword>
<evidence type="ECO:0000313" key="4">
    <source>
        <dbReference type="Proteomes" id="UP000604046"/>
    </source>
</evidence>
<evidence type="ECO:0000256" key="2">
    <source>
        <dbReference type="SAM" id="SignalP"/>
    </source>
</evidence>
<dbReference type="OrthoDB" id="5519740at2759"/>
<keyword evidence="2" id="KW-0732">Signal</keyword>
<sequence length="105" mass="11336">MTCLLLLAACTLVGGLQGEGYTDAAEILLEMQRAQRAGSEYLAQKQSEAFVATKAASLLQVNKGPAGRSGPHDSQEARLNRFNPFKPDPALMRASTLELIEDEDE</sequence>
<gene>
    <name evidence="3" type="ORF">SNAT2548_LOCUS21839</name>
</gene>
<accession>A0A812QSC8</accession>
<dbReference type="Proteomes" id="UP000604046">
    <property type="component" value="Unassembled WGS sequence"/>
</dbReference>
<feature type="chain" id="PRO_5033032388" evidence="2">
    <location>
        <begin position="19"/>
        <end position="105"/>
    </location>
</feature>
<evidence type="ECO:0000256" key="1">
    <source>
        <dbReference type="SAM" id="MobiDB-lite"/>
    </source>
</evidence>
<name>A0A812QSC8_9DINO</name>
<comment type="caution">
    <text evidence="3">The sequence shown here is derived from an EMBL/GenBank/DDBJ whole genome shotgun (WGS) entry which is preliminary data.</text>
</comment>
<feature type="signal peptide" evidence="2">
    <location>
        <begin position="1"/>
        <end position="18"/>
    </location>
</feature>
<reference evidence="3" key="1">
    <citation type="submission" date="2021-02" db="EMBL/GenBank/DDBJ databases">
        <authorList>
            <person name="Dougan E. K."/>
            <person name="Rhodes N."/>
            <person name="Thang M."/>
            <person name="Chan C."/>
        </authorList>
    </citation>
    <scope>NUCLEOTIDE SEQUENCE</scope>
</reference>
<feature type="region of interest" description="Disordered" evidence="1">
    <location>
        <begin position="63"/>
        <end position="85"/>
    </location>
</feature>
<evidence type="ECO:0000313" key="3">
    <source>
        <dbReference type="EMBL" id="CAE7401184.1"/>
    </source>
</evidence>
<organism evidence="3 4">
    <name type="scientific">Symbiodinium natans</name>
    <dbReference type="NCBI Taxonomy" id="878477"/>
    <lineage>
        <taxon>Eukaryota</taxon>
        <taxon>Sar</taxon>
        <taxon>Alveolata</taxon>
        <taxon>Dinophyceae</taxon>
        <taxon>Suessiales</taxon>
        <taxon>Symbiodiniaceae</taxon>
        <taxon>Symbiodinium</taxon>
    </lineage>
</organism>
<dbReference type="AlphaFoldDB" id="A0A812QSC8"/>
<dbReference type="EMBL" id="CAJNDS010002264">
    <property type="protein sequence ID" value="CAE7401184.1"/>
    <property type="molecule type" value="Genomic_DNA"/>
</dbReference>
<protein>
    <submittedName>
        <fullName evidence="3">Uncharacterized protein</fullName>
    </submittedName>
</protein>
<feature type="compositionally biased region" description="Basic and acidic residues" evidence="1">
    <location>
        <begin position="70"/>
        <end position="79"/>
    </location>
</feature>